<dbReference type="GO" id="GO:0005096">
    <property type="term" value="F:GTPase activator activity"/>
    <property type="evidence" value="ECO:0007669"/>
    <property type="project" value="TreeGrafter"/>
</dbReference>
<keyword evidence="1" id="KW-0732">Signal</keyword>
<dbReference type="GO" id="GO:0030866">
    <property type="term" value="P:cortical actin cytoskeleton organization"/>
    <property type="evidence" value="ECO:0007669"/>
    <property type="project" value="TreeGrafter"/>
</dbReference>
<evidence type="ECO:0000313" key="3">
    <source>
        <dbReference type="Proteomes" id="UP001159641"/>
    </source>
</evidence>
<dbReference type="EMBL" id="JAIQCJ010002250">
    <property type="protein sequence ID" value="KAJ8778243.1"/>
    <property type="molecule type" value="Genomic_DNA"/>
</dbReference>
<dbReference type="PANTHER" id="PTHR10241:SF20">
    <property type="entry name" value="LLGL SCRIBBLE CELL POLARITY COMPLEX COMPONENT 2"/>
    <property type="match status" value="1"/>
</dbReference>
<dbReference type="Proteomes" id="UP001159641">
    <property type="component" value="Unassembled WGS sequence"/>
</dbReference>
<accession>A0AB34GG21</accession>
<dbReference type="AlphaFoldDB" id="A0AB34GG21"/>
<organism evidence="2 3">
    <name type="scientific">Eschrichtius robustus</name>
    <name type="common">California gray whale</name>
    <name type="synonym">Eschrichtius gibbosus</name>
    <dbReference type="NCBI Taxonomy" id="9764"/>
    <lineage>
        <taxon>Eukaryota</taxon>
        <taxon>Metazoa</taxon>
        <taxon>Chordata</taxon>
        <taxon>Craniata</taxon>
        <taxon>Vertebrata</taxon>
        <taxon>Euteleostomi</taxon>
        <taxon>Mammalia</taxon>
        <taxon>Eutheria</taxon>
        <taxon>Laurasiatheria</taxon>
        <taxon>Artiodactyla</taxon>
        <taxon>Whippomorpha</taxon>
        <taxon>Cetacea</taxon>
        <taxon>Mysticeti</taxon>
        <taxon>Eschrichtiidae</taxon>
        <taxon>Eschrichtius</taxon>
    </lineage>
</organism>
<keyword evidence="3" id="KW-1185">Reference proteome</keyword>
<dbReference type="PRINTS" id="PR00962">
    <property type="entry name" value="LETHAL2GIANT"/>
</dbReference>
<feature type="chain" id="PRO_5044289400" evidence="1">
    <location>
        <begin position="21"/>
        <end position="173"/>
    </location>
</feature>
<dbReference type="GO" id="GO:0008593">
    <property type="term" value="P:regulation of Notch signaling pathway"/>
    <property type="evidence" value="ECO:0007669"/>
    <property type="project" value="TreeGrafter"/>
</dbReference>
<proteinExistence type="predicted"/>
<dbReference type="GO" id="GO:0030864">
    <property type="term" value="C:cortical actin cytoskeleton"/>
    <property type="evidence" value="ECO:0007669"/>
    <property type="project" value="TreeGrafter"/>
</dbReference>
<reference evidence="2 3" key="1">
    <citation type="submission" date="2022-11" db="EMBL/GenBank/DDBJ databases">
        <title>Whole genome sequence of Eschrichtius robustus ER-17-0199.</title>
        <authorList>
            <person name="Bruniche-Olsen A."/>
            <person name="Black A.N."/>
            <person name="Fields C.J."/>
            <person name="Walden K."/>
            <person name="Dewoody J.A."/>
        </authorList>
    </citation>
    <scope>NUCLEOTIDE SEQUENCE [LARGE SCALE GENOMIC DNA]</scope>
    <source>
        <strain evidence="2">ER-17-0199</strain>
        <tissue evidence="2">Blubber</tissue>
    </source>
</reference>
<dbReference type="GO" id="GO:0006893">
    <property type="term" value="P:Golgi to plasma membrane transport"/>
    <property type="evidence" value="ECO:0007669"/>
    <property type="project" value="TreeGrafter"/>
</dbReference>
<dbReference type="GO" id="GO:0045159">
    <property type="term" value="F:myosin II binding"/>
    <property type="evidence" value="ECO:0007669"/>
    <property type="project" value="TreeGrafter"/>
</dbReference>
<protein>
    <submittedName>
        <fullName evidence="2">Uncharacterized protein</fullName>
    </submittedName>
</protein>
<sequence length="173" mass="19397">MVRFWDASGMCLLLLYKLSTVQVFLTNTDPSESLTAQGQDEWSLLCKVGSFDPHSDDPQLGIQKIFLCKYSGYLVVATTAGQVRLLELNDEEVEHSVEQVEADLLQDQEGYLWKGQECLCACPGPVRFEPGFQPFVLVQCQPLAVVTFLALHSQWHLVAFGTSHGFSLFDHQQ</sequence>
<dbReference type="InterPro" id="IPR000664">
    <property type="entry name" value="Lethal2_giant"/>
</dbReference>
<dbReference type="GO" id="GO:0005886">
    <property type="term" value="C:plasma membrane"/>
    <property type="evidence" value="ECO:0007669"/>
    <property type="project" value="TreeGrafter"/>
</dbReference>
<gene>
    <name evidence="2" type="ORF">J1605_013810</name>
</gene>
<comment type="caution">
    <text evidence="2">The sequence shown here is derived from an EMBL/GenBank/DDBJ whole genome shotgun (WGS) entry which is preliminary data.</text>
</comment>
<dbReference type="PANTHER" id="PTHR10241">
    <property type="entry name" value="LETHAL 2 GIANT LARVAE PROTEIN"/>
    <property type="match status" value="1"/>
</dbReference>
<feature type="signal peptide" evidence="1">
    <location>
        <begin position="1"/>
        <end position="20"/>
    </location>
</feature>
<dbReference type="GO" id="GO:0032878">
    <property type="term" value="P:regulation of establishment or maintenance of cell polarity"/>
    <property type="evidence" value="ECO:0007669"/>
    <property type="project" value="TreeGrafter"/>
</dbReference>
<dbReference type="GO" id="GO:0051294">
    <property type="term" value="P:establishment of spindle orientation"/>
    <property type="evidence" value="ECO:0007669"/>
    <property type="project" value="TreeGrafter"/>
</dbReference>
<evidence type="ECO:0000313" key="2">
    <source>
        <dbReference type="EMBL" id="KAJ8778243.1"/>
    </source>
</evidence>
<evidence type="ECO:0000256" key="1">
    <source>
        <dbReference type="SAM" id="SignalP"/>
    </source>
</evidence>
<name>A0AB34GG21_ESCRO</name>